<protein>
    <submittedName>
        <fullName evidence="2">Uncharacterized protein</fullName>
    </submittedName>
</protein>
<evidence type="ECO:0000313" key="3">
    <source>
        <dbReference type="Proteomes" id="UP000249646"/>
    </source>
</evidence>
<keyword evidence="1" id="KW-0175">Coiled coil</keyword>
<feature type="coiled-coil region" evidence="1">
    <location>
        <begin position="8"/>
        <end position="42"/>
    </location>
</feature>
<proteinExistence type="predicted"/>
<accession>A0A2W7FUP5</accession>
<dbReference type="EMBL" id="QKUB01000024">
    <property type="protein sequence ID" value="PZV97726.1"/>
    <property type="molecule type" value="Genomic_DNA"/>
</dbReference>
<comment type="caution">
    <text evidence="2">The sequence shown here is derived from an EMBL/GenBank/DDBJ whole genome shotgun (WGS) entry which is preliminary data.</text>
</comment>
<dbReference type="Proteomes" id="UP000249646">
    <property type="component" value="Unassembled WGS sequence"/>
</dbReference>
<evidence type="ECO:0000256" key="1">
    <source>
        <dbReference type="SAM" id="Coils"/>
    </source>
</evidence>
<sequence length="93" mass="10945">NGNDNNFVNKANEKIKKLETKLEDTKKKKAQAIKRAKALDELQRDRLKFYAKDQQEFMKVRNTVSNKDGNKIAYKFNKLLEKENLKTKKGKDK</sequence>
<keyword evidence="3" id="KW-1185">Reference proteome</keyword>
<gene>
    <name evidence="2" type="ORF">BCF89_1241</name>
</gene>
<reference evidence="2 3" key="1">
    <citation type="submission" date="2018-06" db="EMBL/GenBank/DDBJ databases">
        <title>Genomic Encyclopedia of Archaeal and Bacterial Type Strains, Phase II (KMG-II): from individual species to whole genera.</title>
        <authorList>
            <person name="Goeker M."/>
        </authorList>
    </citation>
    <scope>NUCLEOTIDE SEQUENCE [LARGE SCALE GENOMIC DNA]</scope>
    <source>
        <strain evidence="2 3">ATCC 51348</strain>
    </source>
</reference>
<dbReference type="AlphaFoldDB" id="A0A2W7FUP5"/>
<name>A0A2W7FUP5_9BACT</name>
<organism evidence="2 3">
    <name type="scientific">Metamycoplasma auris</name>
    <dbReference type="NCBI Taxonomy" id="51363"/>
    <lineage>
        <taxon>Bacteria</taxon>
        <taxon>Bacillati</taxon>
        <taxon>Mycoplasmatota</taxon>
        <taxon>Mycoplasmoidales</taxon>
        <taxon>Metamycoplasmataceae</taxon>
        <taxon>Metamycoplasma</taxon>
    </lineage>
</organism>
<feature type="non-terminal residue" evidence="2">
    <location>
        <position position="1"/>
    </location>
</feature>
<evidence type="ECO:0000313" key="2">
    <source>
        <dbReference type="EMBL" id="PZV97726.1"/>
    </source>
</evidence>